<dbReference type="CDD" id="cd03784">
    <property type="entry name" value="GT1_Gtf-like"/>
    <property type="match status" value="1"/>
</dbReference>
<keyword evidence="4" id="KW-0472">Membrane</keyword>
<keyword evidence="4" id="KW-1133">Transmembrane helix</keyword>
<keyword evidence="4" id="KW-0812">Transmembrane</keyword>
<dbReference type="OrthoDB" id="5835829at2759"/>
<evidence type="ECO:0000256" key="1">
    <source>
        <dbReference type="ARBA" id="ARBA00009995"/>
    </source>
</evidence>
<comment type="similarity">
    <text evidence="1">Belongs to the UDP-glycosyltransferase family.</text>
</comment>
<dbReference type="GO" id="GO:0008194">
    <property type="term" value="F:UDP-glycosyltransferase activity"/>
    <property type="evidence" value="ECO:0007669"/>
    <property type="project" value="InterPro"/>
</dbReference>
<evidence type="ECO:0000256" key="2">
    <source>
        <dbReference type="ARBA" id="ARBA00022676"/>
    </source>
</evidence>
<proteinExistence type="inferred from homology"/>
<dbReference type="AlphaFoldDB" id="A0A9P0G4F4"/>
<feature type="chain" id="PRO_5040475105" description="UDP-glycosyltransferase" evidence="5">
    <location>
        <begin position="18"/>
        <end position="523"/>
    </location>
</feature>
<dbReference type="InterPro" id="IPR002213">
    <property type="entry name" value="UDP_glucos_trans"/>
</dbReference>
<evidence type="ECO:0000256" key="5">
    <source>
        <dbReference type="SAM" id="SignalP"/>
    </source>
</evidence>
<dbReference type="Proteomes" id="UP001153636">
    <property type="component" value="Chromosome 11"/>
</dbReference>
<dbReference type="InterPro" id="IPR050271">
    <property type="entry name" value="UDP-glycosyltransferase"/>
</dbReference>
<evidence type="ECO:0000313" key="7">
    <source>
        <dbReference type="Proteomes" id="UP001153636"/>
    </source>
</evidence>
<reference evidence="6" key="1">
    <citation type="submission" date="2022-01" db="EMBL/GenBank/DDBJ databases">
        <authorList>
            <person name="King R."/>
        </authorList>
    </citation>
    <scope>NUCLEOTIDE SEQUENCE</scope>
</reference>
<dbReference type="EMBL" id="OV651823">
    <property type="protein sequence ID" value="CAH1101629.1"/>
    <property type="molecule type" value="Genomic_DNA"/>
</dbReference>
<sequence>MMLKIVVFSVLLWTIECSRILGIFPTPDVNHFLLGSQLIEALAKNGHQVTMVSPFTPEWRNENLTSVEIKQEMELETGKFSKFTDNINMNFISSTTKLYGEAYETTEALLSDPTFQLLLQSGQKYDLIIAEYFMNEALFGLSSHFNAPIILLSPLPTSSLMNELFANPAPSAFIPNILSGHTGIMGFGGRLHNFFCNVFNKHYKYYVALPKQEKLLNKYINRGASIHEAIEDISLVLLNSHSSITEPVPHTPNMVEIGGMHIQSPKPLPEDLDHFLRKASGVVYFALNSALKSSVLGRDKVVDILRGFRMFAKLSVVWNLDVDEDIGEVPENVMIVGEISHQDILAQENVVAFITDGNLLRIFEAVYYKKPIVGVPLIEDQKSNIARAVQDGYGVELPFAEMSGYRLFESIMEVLKNGRYSFNVRQKSKLLKDQLVSPLKTAVFWTEYVIRHGGARHFQSPGVYLPIFKRHLIDIIIVLTIIDIILFLIFYYIFKHIIHLAKRKYKERKNRSYQQMDRDNDKE</sequence>
<accession>A0A9P0G4F4</accession>
<keyword evidence="2" id="KW-0328">Glycosyltransferase</keyword>
<keyword evidence="3" id="KW-0808">Transferase</keyword>
<keyword evidence="7" id="KW-1185">Reference proteome</keyword>
<evidence type="ECO:0000256" key="3">
    <source>
        <dbReference type="ARBA" id="ARBA00022679"/>
    </source>
</evidence>
<dbReference type="PANTHER" id="PTHR48043">
    <property type="entry name" value="EG:EG0003.4 PROTEIN-RELATED"/>
    <property type="match status" value="1"/>
</dbReference>
<dbReference type="SUPFAM" id="SSF53756">
    <property type="entry name" value="UDP-Glycosyltransferase/glycogen phosphorylase"/>
    <property type="match status" value="1"/>
</dbReference>
<protein>
    <recommendedName>
        <fullName evidence="8">UDP-glycosyltransferase</fullName>
    </recommendedName>
</protein>
<feature type="signal peptide" evidence="5">
    <location>
        <begin position="1"/>
        <end position="17"/>
    </location>
</feature>
<dbReference type="PANTHER" id="PTHR48043:SF159">
    <property type="entry name" value="EG:EG0003.4 PROTEIN-RELATED"/>
    <property type="match status" value="1"/>
</dbReference>
<evidence type="ECO:0008006" key="8">
    <source>
        <dbReference type="Google" id="ProtNLM"/>
    </source>
</evidence>
<evidence type="ECO:0000256" key="4">
    <source>
        <dbReference type="SAM" id="Phobius"/>
    </source>
</evidence>
<gene>
    <name evidence="6" type="ORF">PSYICH_LOCUS2490</name>
</gene>
<dbReference type="Gene3D" id="3.40.50.2000">
    <property type="entry name" value="Glycogen Phosphorylase B"/>
    <property type="match status" value="1"/>
</dbReference>
<keyword evidence="5" id="KW-0732">Signal</keyword>
<feature type="transmembrane region" description="Helical" evidence="4">
    <location>
        <begin position="475"/>
        <end position="494"/>
    </location>
</feature>
<name>A0A9P0G4F4_9CUCU</name>
<evidence type="ECO:0000313" key="6">
    <source>
        <dbReference type="EMBL" id="CAH1101629.1"/>
    </source>
</evidence>
<organism evidence="6 7">
    <name type="scientific">Psylliodes chrysocephalus</name>
    <dbReference type="NCBI Taxonomy" id="3402493"/>
    <lineage>
        <taxon>Eukaryota</taxon>
        <taxon>Metazoa</taxon>
        <taxon>Ecdysozoa</taxon>
        <taxon>Arthropoda</taxon>
        <taxon>Hexapoda</taxon>
        <taxon>Insecta</taxon>
        <taxon>Pterygota</taxon>
        <taxon>Neoptera</taxon>
        <taxon>Endopterygota</taxon>
        <taxon>Coleoptera</taxon>
        <taxon>Polyphaga</taxon>
        <taxon>Cucujiformia</taxon>
        <taxon>Chrysomeloidea</taxon>
        <taxon>Chrysomelidae</taxon>
        <taxon>Galerucinae</taxon>
        <taxon>Alticini</taxon>
        <taxon>Psylliodes</taxon>
    </lineage>
</organism>
<dbReference type="Pfam" id="PF00201">
    <property type="entry name" value="UDPGT"/>
    <property type="match status" value="1"/>
</dbReference>